<dbReference type="GO" id="GO:0005886">
    <property type="term" value="C:plasma membrane"/>
    <property type="evidence" value="ECO:0007669"/>
    <property type="project" value="UniProtKB-SubCell"/>
</dbReference>
<dbReference type="PANTHER" id="PTHR43478:SF1">
    <property type="entry name" value="NA+_H+ ANTIPORTER NHAC-LIKE C-TERMINAL DOMAIN-CONTAINING PROTEIN"/>
    <property type="match status" value="1"/>
</dbReference>
<reference evidence="8" key="1">
    <citation type="submission" date="2021-02" db="EMBL/GenBank/DDBJ databases">
        <title>PHA producing bacteria isolated from coastal sediment in Guangdong, Shenzhen.</title>
        <authorList>
            <person name="Zheng W."/>
            <person name="Yu S."/>
            <person name="Huang Y."/>
        </authorList>
    </citation>
    <scope>NUCLEOTIDE SEQUENCE</scope>
    <source>
        <strain evidence="8">TN14-10</strain>
    </source>
</reference>
<feature type="transmembrane region" description="Helical" evidence="6">
    <location>
        <begin position="30"/>
        <end position="51"/>
    </location>
</feature>
<evidence type="ECO:0000256" key="2">
    <source>
        <dbReference type="ARBA" id="ARBA00022475"/>
    </source>
</evidence>
<comment type="caution">
    <text evidence="8">The sequence shown here is derived from an EMBL/GenBank/DDBJ whole genome shotgun (WGS) entry which is preliminary data.</text>
</comment>
<dbReference type="PANTHER" id="PTHR43478">
    <property type="entry name" value="NA+/H+ ANTIPORTER-RELATED"/>
    <property type="match status" value="1"/>
</dbReference>
<keyword evidence="3 6" id="KW-0812">Transmembrane</keyword>
<accession>A0A939DIP7</accession>
<dbReference type="Pfam" id="PF03553">
    <property type="entry name" value="Na_H_antiporter"/>
    <property type="match status" value="1"/>
</dbReference>
<evidence type="ECO:0000256" key="5">
    <source>
        <dbReference type="ARBA" id="ARBA00023136"/>
    </source>
</evidence>
<evidence type="ECO:0000259" key="7">
    <source>
        <dbReference type="Pfam" id="PF03553"/>
    </source>
</evidence>
<evidence type="ECO:0000256" key="3">
    <source>
        <dbReference type="ARBA" id="ARBA00022692"/>
    </source>
</evidence>
<feature type="transmembrane region" description="Helical" evidence="6">
    <location>
        <begin position="278"/>
        <end position="297"/>
    </location>
</feature>
<feature type="transmembrane region" description="Helical" evidence="6">
    <location>
        <begin position="192"/>
        <end position="215"/>
    </location>
</feature>
<evidence type="ECO:0000256" key="4">
    <source>
        <dbReference type="ARBA" id="ARBA00022989"/>
    </source>
</evidence>
<feature type="transmembrane region" description="Helical" evidence="6">
    <location>
        <begin position="435"/>
        <end position="454"/>
    </location>
</feature>
<feature type="transmembrane region" description="Helical" evidence="6">
    <location>
        <begin position="145"/>
        <end position="172"/>
    </location>
</feature>
<organism evidence="8 9">
    <name type="scientific">Parahaliea mediterranea</name>
    <dbReference type="NCBI Taxonomy" id="651086"/>
    <lineage>
        <taxon>Bacteria</taxon>
        <taxon>Pseudomonadati</taxon>
        <taxon>Pseudomonadota</taxon>
        <taxon>Gammaproteobacteria</taxon>
        <taxon>Cellvibrionales</taxon>
        <taxon>Halieaceae</taxon>
        <taxon>Parahaliea</taxon>
    </lineage>
</organism>
<protein>
    <submittedName>
        <fullName evidence="8">Sodium:proton antiporter</fullName>
    </submittedName>
</protein>
<feature type="transmembrane region" description="Helical" evidence="6">
    <location>
        <begin position="255"/>
        <end position="272"/>
    </location>
</feature>
<dbReference type="InterPro" id="IPR018461">
    <property type="entry name" value="Na/H_Antiport_NhaC-like_C"/>
</dbReference>
<gene>
    <name evidence="8" type="ORF">JYP50_16400</name>
</gene>
<keyword evidence="4 6" id="KW-1133">Transmembrane helix</keyword>
<dbReference type="RefSeq" id="WP_206561654.1">
    <property type="nucleotide sequence ID" value="NZ_JAFKCZ010000012.1"/>
</dbReference>
<keyword evidence="2" id="KW-1003">Cell membrane</keyword>
<proteinExistence type="predicted"/>
<dbReference type="EMBL" id="JAFKCZ010000012">
    <property type="protein sequence ID" value="MBN7798192.1"/>
    <property type="molecule type" value="Genomic_DNA"/>
</dbReference>
<evidence type="ECO:0000256" key="1">
    <source>
        <dbReference type="ARBA" id="ARBA00004651"/>
    </source>
</evidence>
<keyword evidence="9" id="KW-1185">Reference proteome</keyword>
<evidence type="ECO:0000313" key="9">
    <source>
        <dbReference type="Proteomes" id="UP000664303"/>
    </source>
</evidence>
<sequence length="455" mass="47950">MEASGTLLSLLPTALVFVLAVWTRRPIESLICGGLAGLGMLHGADFVSGFADTSLRVLTDEDVAWVILVCGFMGSLIALLIRTGSTSAFTAALADRVSTARGALLTTWGLGIFMFVDDYLNSLAVGAAMRNLTDKFRVSREKLAYVVDSTAAPISVIIPYSTWGAFFGGLLVANGLAGEGQGLAVYISAIPYMFYAWVAVILVPVAICGGLPALGPMKAAEQRARETGVTVPPEAAHIERANQAVQPKPGIRPRVWLFVLPMLTLVGTTMAFDNDFLIGIYITLGATVAIVLGLRLLDLHETFDTVIDGFKTMIEPLAVLVAAFILKDVNDALGLPAYVVSTMEPLLTAELLPAAIFVSMGLVSFMTGSNWGVFVIVLPIVTSLAHNLGADMTLVIGATLSASTFGSHACFYSDATVLTAQATGCTPLQHALTQIPYALIAALITVIGYLGIAYL</sequence>
<evidence type="ECO:0000256" key="6">
    <source>
        <dbReference type="SAM" id="Phobius"/>
    </source>
</evidence>
<feature type="transmembrane region" description="Helical" evidence="6">
    <location>
        <begin position="6"/>
        <end position="23"/>
    </location>
</feature>
<dbReference type="Proteomes" id="UP000664303">
    <property type="component" value="Unassembled WGS sequence"/>
</dbReference>
<feature type="transmembrane region" description="Helical" evidence="6">
    <location>
        <begin position="63"/>
        <end position="81"/>
    </location>
</feature>
<dbReference type="AlphaFoldDB" id="A0A939DIP7"/>
<feature type="domain" description="Na+/H+ antiporter NhaC-like C-terminal" evidence="7">
    <location>
        <begin position="184"/>
        <end position="450"/>
    </location>
</feature>
<comment type="subcellular location">
    <subcellularLocation>
        <location evidence="1">Cell membrane</location>
        <topology evidence="1">Multi-pass membrane protein</topology>
    </subcellularLocation>
</comment>
<name>A0A939DIP7_9GAMM</name>
<evidence type="ECO:0000313" key="8">
    <source>
        <dbReference type="EMBL" id="MBN7798192.1"/>
    </source>
</evidence>
<keyword evidence="5 6" id="KW-0472">Membrane</keyword>